<dbReference type="PANTHER" id="PTHR30576:SF21">
    <property type="entry name" value="UDP-GLUCOSE:UNDECAPRENYL-PHOSPHATE GLUCOSE-1-PHOSPHATE TRANSFERASE"/>
    <property type="match status" value="1"/>
</dbReference>
<dbReference type="Proteomes" id="UP000093366">
    <property type="component" value="Unassembled WGS sequence"/>
</dbReference>
<dbReference type="EMBL" id="MAUJ01000006">
    <property type="protein sequence ID" value="OCQ20196.1"/>
    <property type="molecule type" value="Genomic_DNA"/>
</dbReference>
<evidence type="ECO:0000256" key="6">
    <source>
        <dbReference type="ARBA" id="ARBA00023136"/>
    </source>
</evidence>
<dbReference type="NCBIfam" id="TIGR03025">
    <property type="entry name" value="EPS_sugtrans"/>
    <property type="match status" value="1"/>
</dbReference>
<feature type="region of interest" description="Disordered" evidence="7">
    <location>
        <begin position="1"/>
        <end position="27"/>
    </location>
</feature>
<dbReference type="GO" id="GO:0089702">
    <property type="term" value="F:undecaprenyl-phosphate glucose phosphotransferase activity"/>
    <property type="evidence" value="ECO:0007669"/>
    <property type="project" value="TreeGrafter"/>
</dbReference>
<evidence type="ECO:0000256" key="8">
    <source>
        <dbReference type="SAM" id="Phobius"/>
    </source>
</evidence>
<dbReference type="GO" id="GO:0016020">
    <property type="term" value="C:membrane"/>
    <property type="evidence" value="ECO:0007669"/>
    <property type="project" value="UniProtKB-SubCell"/>
</dbReference>
<evidence type="ECO:0000313" key="10">
    <source>
        <dbReference type="EMBL" id="OCQ20196.1"/>
    </source>
</evidence>
<protein>
    <submittedName>
        <fullName evidence="10">Exopolysaccharide biosynthesis protein</fullName>
    </submittedName>
</protein>
<name>A0A1C0TNE0_9GAMM</name>
<comment type="similarity">
    <text evidence="2">Belongs to the bacterial sugar transferase family.</text>
</comment>
<evidence type="ECO:0000256" key="2">
    <source>
        <dbReference type="ARBA" id="ARBA00006464"/>
    </source>
</evidence>
<dbReference type="RefSeq" id="WP_065791681.1">
    <property type="nucleotide sequence ID" value="NZ_MAUJ01000006.1"/>
</dbReference>
<feature type="domain" description="Bacterial sugar transferase" evidence="9">
    <location>
        <begin position="143"/>
        <end position="325"/>
    </location>
</feature>
<keyword evidence="3" id="KW-0808">Transferase</keyword>
<keyword evidence="6 8" id="KW-0472">Membrane</keyword>
<evidence type="ECO:0000256" key="7">
    <source>
        <dbReference type="SAM" id="MobiDB-lite"/>
    </source>
</evidence>
<keyword evidence="5 8" id="KW-1133">Transmembrane helix</keyword>
<reference evidence="11" key="1">
    <citation type="submission" date="2016-07" db="EMBL/GenBank/DDBJ databases">
        <authorList>
            <person name="Florea S."/>
            <person name="Webb J.S."/>
            <person name="Jaromczyk J."/>
            <person name="Schardl C.L."/>
        </authorList>
    </citation>
    <scope>NUCLEOTIDE SEQUENCE [LARGE SCALE GENOMIC DNA]</scope>
    <source>
        <strain evidence="11">IPB1</strain>
    </source>
</reference>
<dbReference type="Pfam" id="PF02397">
    <property type="entry name" value="Bac_transf"/>
    <property type="match status" value="1"/>
</dbReference>
<organism evidence="10 11">
    <name type="scientific">Pseudoalteromonas luteoviolacea</name>
    <dbReference type="NCBI Taxonomy" id="43657"/>
    <lineage>
        <taxon>Bacteria</taxon>
        <taxon>Pseudomonadati</taxon>
        <taxon>Pseudomonadota</taxon>
        <taxon>Gammaproteobacteria</taxon>
        <taxon>Alteromonadales</taxon>
        <taxon>Pseudoalteromonadaceae</taxon>
        <taxon>Pseudoalteromonas</taxon>
    </lineage>
</organism>
<keyword evidence="4 8" id="KW-0812">Transmembrane</keyword>
<gene>
    <name evidence="10" type="ORF">A7985_17345</name>
</gene>
<evidence type="ECO:0000256" key="1">
    <source>
        <dbReference type="ARBA" id="ARBA00004141"/>
    </source>
</evidence>
<evidence type="ECO:0000259" key="9">
    <source>
        <dbReference type="Pfam" id="PF02397"/>
    </source>
</evidence>
<evidence type="ECO:0000256" key="5">
    <source>
        <dbReference type="ARBA" id="ARBA00022989"/>
    </source>
</evidence>
<proteinExistence type="inferred from homology"/>
<dbReference type="InterPro" id="IPR017475">
    <property type="entry name" value="EPS_sugar_tfrase"/>
</dbReference>
<accession>A0A1C0TNE0</accession>
<dbReference type="AlphaFoldDB" id="A0A1C0TNE0"/>
<dbReference type="OrthoDB" id="9808602at2"/>
<dbReference type="GO" id="GO:0009242">
    <property type="term" value="P:colanic acid biosynthetic process"/>
    <property type="evidence" value="ECO:0007669"/>
    <property type="project" value="TreeGrafter"/>
</dbReference>
<evidence type="ECO:0000313" key="11">
    <source>
        <dbReference type="Proteomes" id="UP000093366"/>
    </source>
</evidence>
<feature type="transmembrane region" description="Helical" evidence="8">
    <location>
        <begin position="145"/>
        <end position="169"/>
    </location>
</feature>
<evidence type="ECO:0000256" key="4">
    <source>
        <dbReference type="ARBA" id="ARBA00022692"/>
    </source>
</evidence>
<sequence>MLHKSENQTYISNFGKPAKSGRSKLRSRKRSLQVRKIYLFCPEQHVEAMQNLAEQFDFEFIINDYSETNLSNQVICHYESAQLPNDKRHFLIRATEMGAWVEPLVTYLDARYGYTEVSLLHSSYFLHQKAFSILSNKRTQVAKRIIDIFSALIIGLLTLPISLLTALFIKLESKGPVFYKQLRTGQHNEEFYIIKFRSMYQDAERDGAQWAKKNDSRVTIVGKFIRKTRIDEIPQLLNILYGEMSMVGPRPEREVFIDKLEKEIPYYRFRHAVKPGVTGLAQVSYPYGDSIKDAIWKHKFDIHYIKHHSTLTDLKIILKTIKVVLFGMGR</sequence>
<dbReference type="PANTHER" id="PTHR30576">
    <property type="entry name" value="COLANIC BIOSYNTHESIS UDP-GLUCOSE LIPID CARRIER TRANSFERASE"/>
    <property type="match status" value="1"/>
</dbReference>
<evidence type="ECO:0000256" key="3">
    <source>
        <dbReference type="ARBA" id="ARBA00022679"/>
    </source>
</evidence>
<comment type="caution">
    <text evidence="10">The sequence shown here is derived from an EMBL/GenBank/DDBJ whole genome shotgun (WGS) entry which is preliminary data.</text>
</comment>
<comment type="subcellular location">
    <subcellularLocation>
        <location evidence="1">Membrane</location>
        <topology evidence="1">Multi-pass membrane protein</topology>
    </subcellularLocation>
</comment>
<dbReference type="InterPro" id="IPR003362">
    <property type="entry name" value="Bact_transf"/>
</dbReference>